<evidence type="ECO:0000256" key="10">
    <source>
        <dbReference type="RuleBase" id="RU366002"/>
    </source>
</evidence>
<feature type="domain" description="Cation/H+ exchanger transmembrane" evidence="11">
    <location>
        <begin position="16"/>
        <end position="408"/>
    </location>
</feature>
<dbReference type="GO" id="GO:0051453">
    <property type="term" value="P:regulation of intracellular pH"/>
    <property type="evidence" value="ECO:0007669"/>
    <property type="project" value="TreeGrafter"/>
</dbReference>
<dbReference type="NCBIfam" id="TIGR00831">
    <property type="entry name" value="a_cpa1"/>
    <property type="match status" value="1"/>
</dbReference>
<feature type="transmembrane region" description="Helical" evidence="10">
    <location>
        <begin position="384"/>
        <end position="407"/>
    </location>
</feature>
<feature type="transmembrane region" description="Helical" evidence="10">
    <location>
        <begin position="56"/>
        <end position="75"/>
    </location>
</feature>
<dbReference type="RefSeq" id="WP_160844756.1">
    <property type="nucleotide sequence ID" value="NZ_WVHT01000005.1"/>
</dbReference>
<reference evidence="12 13" key="1">
    <citation type="submission" date="2019-11" db="EMBL/GenBank/DDBJ databases">
        <title>Pedobacter sp. HMF7647 Genome sequencing and assembly.</title>
        <authorList>
            <person name="Kang H."/>
            <person name="Kim H."/>
            <person name="Joh K."/>
        </authorList>
    </citation>
    <scope>NUCLEOTIDE SEQUENCE [LARGE SCALE GENOMIC DNA]</scope>
    <source>
        <strain evidence="12 13">HMF7647</strain>
    </source>
</reference>
<feature type="transmembrane region" description="Helical" evidence="10">
    <location>
        <begin position="350"/>
        <end position="372"/>
    </location>
</feature>
<dbReference type="GO" id="GO:0015386">
    <property type="term" value="F:potassium:proton antiporter activity"/>
    <property type="evidence" value="ECO:0007669"/>
    <property type="project" value="TreeGrafter"/>
</dbReference>
<gene>
    <name evidence="12" type="ORF">GS399_11365</name>
</gene>
<feature type="transmembrane region" description="Helical" evidence="10">
    <location>
        <begin position="30"/>
        <end position="50"/>
    </location>
</feature>
<evidence type="ECO:0000256" key="1">
    <source>
        <dbReference type="ARBA" id="ARBA00004651"/>
    </source>
</evidence>
<keyword evidence="3 10" id="KW-1003">Cell membrane</keyword>
<keyword evidence="13" id="KW-1185">Reference proteome</keyword>
<feature type="transmembrane region" description="Helical" evidence="10">
    <location>
        <begin position="6"/>
        <end position="23"/>
    </location>
</feature>
<dbReference type="InterPro" id="IPR006153">
    <property type="entry name" value="Cation/H_exchanger_TM"/>
</dbReference>
<evidence type="ECO:0000256" key="2">
    <source>
        <dbReference type="ARBA" id="ARBA00022448"/>
    </source>
</evidence>
<keyword evidence="6 10" id="KW-0915">Sodium</keyword>
<keyword evidence="10" id="KW-0050">Antiport</keyword>
<dbReference type="Pfam" id="PF00999">
    <property type="entry name" value="Na_H_Exchanger"/>
    <property type="match status" value="1"/>
</dbReference>
<feature type="transmembrane region" description="Helical" evidence="10">
    <location>
        <begin position="157"/>
        <end position="177"/>
    </location>
</feature>
<dbReference type="GO" id="GO:0005886">
    <property type="term" value="C:plasma membrane"/>
    <property type="evidence" value="ECO:0007669"/>
    <property type="project" value="UniProtKB-SubCell"/>
</dbReference>
<feature type="transmembrane region" description="Helical" evidence="10">
    <location>
        <begin position="184"/>
        <end position="206"/>
    </location>
</feature>
<dbReference type="GO" id="GO:0015385">
    <property type="term" value="F:sodium:proton antiporter activity"/>
    <property type="evidence" value="ECO:0007669"/>
    <property type="project" value="InterPro"/>
</dbReference>
<feature type="transmembrane region" description="Helical" evidence="10">
    <location>
        <begin position="226"/>
        <end position="251"/>
    </location>
</feature>
<evidence type="ECO:0000313" key="13">
    <source>
        <dbReference type="Proteomes" id="UP000466586"/>
    </source>
</evidence>
<evidence type="ECO:0000256" key="7">
    <source>
        <dbReference type="ARBA" id="ARBA00023065"/>
    </source>
</evidence>
<evidence type="ECO:0000259" key="11">
    <source>
        <dbReference type="Pfam" id="PF00999"/>
    </source>
</evidence>
<feature type="transmembrane region" description="Helical" evidence="10">
    <location>
        <begin position="304"/>
        <end position="329"/>
    </location>
</feature>
<comment type="similarity">
    <text evidence="10">Belongs to the monovalent cation:proton antiporter 1 (CPA1) transporter (TC 2.A.36) family.</text>
</comment>
<name>A0A7K1YAW4_9SPHI</name>
<keyword evidence="2 10" id="KW-0813">Transport</keyword>
<evidence type="ECO:0000256" key="4">
    <source>
        <dbReference type="ARBA" id="ARBA00022692"/>
    </source>
</evidence>
<dbReference type="InterPro" id="IPR018422">
    <property type="entry name" value="Cation/H_exchanger_CPA1"/>
</dbReference>
<keyword evidence="8 10" id="KW-0472">Membrane</keyword>
<comment type="caution">
    <text evidence="12">The sequence shown here is derived from an EMBL/GenBank/DDBJ whole genome shotgun (WGS) entry which is preliminary data.</text>
</comment>
<evidence type="ECO:0000256" key="3">
    <source>
        <dbReference type="ARBA" id="ARBA00022475"/>
    </source>
</evidence>
<proteinExistence type="inferred from homology"/>
<keyword evidence="5 10" id="KW-1133">Transmembrane helix</keyword>
<evidence type="ECO:0000256" key="8">
    <source>
        <dbReference type="ARBA" id="ARBA00023136"/>
    </source>
</evidence>
<keyword evidence="7 10" id="KW-0406">Ion transport</keyword>
<evidence type="ECO:0000256" key="9">
    <source>
        <dbReference type="ARBA" id="ARBA00023201"/>
    </source>
</evidence>
<dbReference type="GO" id="GO:0098719">
    <property type="term" value="P:sodium ion import across plasma membrane"/>
    <property type="evidence" value="ECO:0007669"/>
    <property type="project" value="TreeGrafter"/>
</dbReference>
<dbReference type="InterPro" id="IPR004705">
    <property type="entry name" value="Cation/H_exchanger_CPA1_bac"/>
</dbReference>
<organism evidence="12 13">
    <name type="scientific">Hufsiella arboris</name>
    <dbReference type="NCBI Taxonomy" id="2695275"/>
    <lineage>
        <taxon>Bacteria</taxon>
        <taxon>Pseudomonadati</taxon>
        <taxon>Bacteroidota</taxon>
        <taxon>Sphingobacteriia</taxon>
        <taxon>Sphingobacteriales</taxon>
        <taxon>Sphingobacteriaceae</taxon>
        <taxon>Hufsiella</taxon>
    </lineage>
</organism>
<keyword evidence="9 10" id="KW-0739">Sodium transport</keyword>
<evidence type="ECO:0000256" key="6">
    <source>
        <dbReference type="ARBA" id="ARBA00023053"/>
    </source>
</evidence>
<evidence type="ECO:0000313" key="12">
    <source>
        <dbReference type="EMBL" id="MXV51570.1"/>
    </source>
</evidence>
<comment type="function">
    <text evidence="10">Na(+)/H(+) antiporter that extrudes sodium in exchange for external protons.</text>
</comment>
<evidence type="ECO:0000256" key="5">
    <source>
        <dbReference type="ARBA" id="ARBA00022989"/>
    </source>
</evidence>
<protein>
    <submittedName>
        <fullName evidence="12">Na+/H+ antiporter</fullName>
    </submittedName>
</protein>
<dbReference type="EMBL" id="WVHT01000005">
    <property type="protein sequence ID" value="MXV51570.1"/>
    <property type="molecule type" value="Genomic_DNA"/>
</dbReference>
<dbReference type="PANTHER" id="PTHR10110">
    <property type="entry name" value="SODIUM/HYDROGEN EXCHANGER"/>
    <property type="match status" value="1"/>
</dbReference>
<comment type="subcellular location">
    <subcellularLocation>
        <location evidence="1 10">Cell membrane</location>
        <topology evidence="1 10">Multi-pass membrane protein</topology>
    </subcellularLocation>
</comment>
<accession>A0A7K1YAW4</accession>
<dbReference type="Gene3D" id="6.10.140.1330">
    <property type="match status" value="1"/>
</dbReference>
<dbReference type="PANTHER" id="PTHR10110:SF86">
    <property type="entry name" value="SODIUM_HYDROGEN EXCHANGER 7"/>
    <property type="match status" value="1"/>
</dbReference>
<sequence>MIHENLLLIIALLFAVSLLSVIGEKLRISYPIFLVIAGLGISFIPNVPQVKLDPDMVFLVFLPVLLCSAAWNTSWTDFVRFRRPINMLAFGLVITTATAVAFVSSSMIPGFTLALGFVLGGIVSPPDAVAATSVMEHIKLPKHIVVILEGESLVNDASSLIILRVAMAAVITGNFVFWKAGADFIVVTLGGVVIGLAIALIIYGLFRFLPTTSSIDTAITLVAPYLMYLIAEELHVSGVLSVVSGGLFLSAKSHEVFSYNSRLQARSVWATIVYLFNGLVFILIGLQLHQIVEGLGQYNLKEAIFYGLIISLTAIIVRIAWVFTSAYVLRLLGRYFTFTGLKPSWRQLFIVSWSGMRGVVSLAAALAIPFALGSGERFPHRNLILFITFTVILITLVVQGISLPFIVRFLKIEPEENKDEELKLQMAIAAAVVSFVDENYADHLSANDSIRHTRNHYQNIVDIEQKRLEKDENDTVSTRVTIHRKFVADVLQVKREELEHFRKQNAFSSALLNKLERQLDLEEARLKR</sequence>
<dbReference type="AlphaFoldDB" id="A0A7K1YAW4"/>
<keyword evidence="4 10" id="KW-0812">Transmembrane</keyword>
<feature type="transmembrane region" description="Helical" evidence="10">
    <location>
        <begin position="87"/>
        <end position="108"/>
    </location>
</feature>
<dbReference type="Proteomes" id="UP000466586">
    <property type="component" value="Unassembled WGS sequence"/>
</dbReference>
<feature type="transmembrane region" description="Helical" evidence="10">
    <location>
        <begin position="272"/>
        <end position="292"/>
    </location>
</feature>